<reference evidence="1" key="1">
    <citation type="submission" date="2021-01" db="EMBL/GenBank/DDBJ databases">
        <authorList>
            <person name="Corre E."/>
            <person name="Pelletier E."/>
            <person name="Niang G."/>
            <person name="Scheremetjew M."/>
            <person name="Finn R."/>
            <person name="Kale V."/>
            <person name="Holt S."/>
            <person name="Cochrane G."/>
            <person name="Meng A."/>
            <person name="Brown T."/>
            <person name="Cohen L."/>
        </authorList>
    </citation>
    <scope>NUCLEOTIDE SEQUENCE</scope>
    <source>
        <strain evidence="1">S3</strain>
    </source>
</reference>
<proteinExistence type="predicted"/>
<dbReference type="AlphaFoldDB" id="A0A7S3N441"/>
<dbReference type="EMBL" id="HBIH01036021">
    <property type="protein sequence ID" value="CAE0333769.1"/>
    <property type="molecule type" value="Transcribed_RNA"/>
</dbReference>
<organism evidence="1">
    <name type="scientific">Strombidium inclinatum</name>
    <dbReference type="NCBI Taxonomy" id="197538"/>
    <lineage>
        <taxon>Eukaryota</taxon>
        <taxon>Sar</taxon>
        <taxon>Alveolata</taxon>
        <taxon>Ciliophora</taxon>
        <taxon>Intramacronucleata</taxon>
        <taxon>Spirotrichea</taxon>
        <taxon>Oligotrichia</taxon>
        <taxon>Strombidiidae</taxon>
        <taxon>Strombidium</taxon>
    </lineage>
</organism>
<name>A0A7S3N441_9SPIT</name>
<sequence length="101" mass="11103">MYNQEIIMIAETTEITETTVTIETTVSTGSREPGGRTSHSLHQKVAIEGTCQVMLMKVSNLKEVSRACSPVAELKATQFLKITLTCWLSTLALKSKSKVRS</sequence>
<protein>
    <submittedName>
        <fullName evidence="1">Uncharacterized protein</fullName>
    </submittedName>
</protein>
<accession>A0A7S3N441</accession>
<gene>
    <name evidence="1" type="ORF">SINC0208_LOCUS14407</name>
</gene>
<evidence type="ECO:0000313" key="1">
    <source>
        <dbReference type="EMBL" id="CAE0333769.1"/>
    </source>
</evidence>